<gene>
    <name evidence="2" type="ORF">Y1Q_0001640</name>
</gene>
<name>A0A151MA86_ALLMI</name>
<keyword evidence="1" id="KW-0812">Transmembrane</keyword>
<protein>
    <submittedName>
        <fullName evidence="2">Uncharacterized protein</fullName>
    </submittedName>
</protein>
<keyword evidence="3" id="KW-1185">Reference proteome</keyword>
<dbReference type="AlphaFoldDB" id="A0A151MA86"/>
<dbReference type="Proteomes" id="UP000050525">
    <property type="component" value="Unassembled WGS sequence"/>
</dbReference>
<keyword evidence="1" id="KW-0472">Membrane</keyword>
<reference evidence="2 3" key="1">
    <citation type="journal article" date="2012" name="Genome Biol.">
        <title>Sequencing three crocodilian genomes to illuminate the evolution of archosaurs and amniotes.</title>
        <authorList>
            <person name="St John J.A."/>
            <person name="Braun E.L."/>
            <person name="Isberg S.R."/>
            <person name="Miles L.G."/>
            <person name="Chong A.Y."/>
            <person name="Gongora J."/>
            <person name="Dalzell P."/>
            <person name="Moran C."/>
            <person name="Bed'hom B."/>
            <person name="Abzhanov A."/>
            <person name="Burgess S.C."/>
            <person name="Cooksey A.M."/>
            <person name="Castoe T.A."/>
            <person name="Crawford N.G."/>
            <person name="Densmore L.D."/>
            <person name="Drew J.C."/>
            <person name="Edwards S.V."/>
            <person name="Faircloth B.C."/>
            <person name="Fujita M.K."/>
            <person name="Greenwold M.J."/>
            <person name="Hoffmann F.G."/>
            <person name="Howard J.M."/>
            <person name="Iguchi T."/>
            <person name="Janes D.E."/>
            <person name="Khan S.Y."/>
            <person name="Kohno S."/>
            <person name="de Koning A.J."/>
            <person name="Lance S.L."/>
            <person name="McCarthy F.M."/>
            <person name="McCormack J.E."/>
            <person name="Merchant M.E."/>
            <person name="Peterson D.G."/>
            <person name="Pollock D.D."/>
            <person name="Pourmand N."/>
            <person name="Raney B.J."/>
            <person name="Roessler K.A."/>
            <person name="Sanford J.R."/>
            <person name="Sawyer R.H."/>
            <person name="Schmidt C.J."/>
            <person name="Triplett E.W."/>
            <person name="Tuberville T.D."/>
            <person name="Venegas-Anaya M."/>
            <person name="Howard J.T."/>
            <person name="Jarvis E.D."/>
            <person name="Guillette L.J.Jr."/>
            <person name="Glenn T.C."/>
            <person name="Green R.E."/>
            <person name="Ray D.A."/>
        </authorList>
    </citation>
    <scope>NUCLEOTIDE SEQUENCE [LARGE SCALE GENOMIC DNA]</scope>
    <source>
        <strain evidence="2">KSC_2009_1</strain>
    </source>
</reference>
<dbReference type="EMBL" id="AKHW03006295">
    <property type="protein sequence ID" value="KYO21428.1"/>
    <property type="molecule type" value="Genomic_DNA"/>
</dbReference>
<comment type="caution">
    <text evidence="2">The sequence shown here is derived from an EMBL/GenBank/DDBJ whole genome shotgun (WGS) entry which is preliminary data.</text>
</comment>
<evidence type="ECO:0000313" key="3">
    <source>
        <dbReference type="Proteomes" id="UP000050525"/>
    </source>
</evidence>
<evidence type="ECO:0000313" key="2">
    <source>
        <dbReference type="EMBL" id="KYO21428.1"/>
    </source>
</evidence>
<accession>A0A151MA86</accession>
<proteinExistence type="predicted"/>
<feature type="transmembrane region" description="Helical" evidence="1">
    <location>
        <begin position="66"/>
        <end position="92"/>
    </location>
</feature>
<keyword evidence="1" id="KW-1133">Transmembrane helix</keyword>
<organism evidence="2 3">
    <name type="scientific">Alligator mississippiensis</name>
    <name type="common">American alligator</name>
    <dbReference type="NCBI Taxonomy" id="8496"/>
    <lineage>
        <taxon>Eukaryota</taxon>
        <taxon>Metazoa</taxon>
        <taxon>Chordata</taxon>
        <taxon>Craniata</taxon>
        <taxon>Vertebrata</taxon>
        <taxon>Euteleostomi</taxon>
        <taxon>Archelosauria</taxon>
        <taxon>Archosauria</taxon>
        <taxon>Crocodylia</taxon>
        <taxon>Alligatoridae</taxon>
        <taxon>Alligatorinae</taxon>
        <taxon>Alligator</taxon>
    </lineage>
</organism>
<sequence length="131" mass="14147">MAGPASPNAQLGALLEAYFVPGLLEVLRKRSLAALERAPGIGLSTCSCSLSMGSHSLRGKPQNLPAMTLVFLSVRWCSAMMSSACTTFIWMWSWLMNHMGALFQHSSFISSFPVTGLPCHFPCLNGLLNVI</sequence>
<evidence type="ECO:0000256" key="1">
    <source>
        <dbReference type="SAM" id="Phobius"/>
    </source>
</evidence>